<name>A0A835W0K6_9CHLO</name>
<protein>
    <recommendedName>
        <fullName evidence="4">RING-type domain-containing protein</fullName>
    </recommendedName>
</protein>
<dbReference type="GO" id="GO:0008270">
    <property type="term" value="F:zinc ion binding"/>
    <property type="evidence" value="ECO:0007669"/>
    <property type="project" value="UniProtKB-KW"/>
</dbReference>
<evidence type="ECO:0000256" key="2">
    <source>
        <dbReference type="SAM" id="MobiDB-lite"/>
    </source>
</evidence>
<evidence type="ECO:0000259" key="4">
    <source>
        <dbReference type="PROSITE" id="PS50089"/>
    </source>
</evidence>
<accession>A0A835W0K6</accession>
<dbReference type="EMBL" id="JAEHOD010000050">
    <property type="protein sequence ID" value="KAG2436167.1"/>
    <property type="molecule type" value="Genomic_DNA"/>
</dbReference>
<evidence type="ECO:0000313" key="5">
    <source>
        <dbReference type="EMBL" id="KAG2436167.1"/>
    </source>
</evidence>
<dbReference type="SUPFAM" id="SSF57850">
    <property type="entry name" value="RING/U-box"/>
    <property type="match status" value="1"/>
</dbReference>
<keyword evidence="1" id="KW-0479">Metal-binding</keyword>
<dbReference type="OrthoDB" id="524854at2759"/>
<evidence type="ECO:0000313" key="6">
    <source>
        <dbReference type="Proteomes" id="UP000613740"/>
    </source>
</evidence>
<keyword evidence="3" id="KW-0472">Membrane</keyword>
<keyword evidence="3" id="KW-1133">Transmembrane helix</keyword>
<feature type="domain" description="RING-type" evidence="4">
    <location>
        <begin position="174"/>
        <end position="213"/>
    </location>
</feature>
<proteinExistence type="predicted"/>
<feature type="compositionally biased region" description="Low complexity" evidence="2">
    <location>
        <begin position="127"/>
        <end position="140"/>
    </location>
</feature>
<evidence type="ECO:0000256" key="1">
    <source>
        <dbReference type="PROSITE-ProRule" id="PRU00175"/>
    </source>
</evidence>
<dbReference type="AlphaFoldDB" id="A0A835W0K6"/>
<dbReference type="CDD" id="cd16448">
    <property type="entry name" value="RING-H2"/>
    <property type="match status" value="1"/>
</dbReference>
<dbReference type="InterPro" id="IPR001841">
    <property type="entry name" value="Znf_RING"/>
</dbReference>
<reference evidence="5" key="1">
    <citation type="journal article" date="2020" name="bioRxiv">
        <title>Comparative genomics of Chlamydomonas.</title>
        <authorList>
            <person name="Craig R.J."/>
            <person name="Hasan A.R."/>
            <person name="Ness R.W."/>
            <person name="Keightley P.D."/>
        </authorList>
    </citation>
    <scope>NUCLEOTIDE SEQUENCE</scope>
    <source>
        <strain evidence="5">CCAP 11/173</strain>
    </source>
</reference>
<dbReference type="PROSITE" id="PS50089">
    <property type="entry name" value="ZF_RING_2"/>
    <property type="match status" value="1"/>
</dbReference>
<keyword evidence="1" id="KW-0862">Zinc</keyword>
<feature type="transmembrane region" description="Helical" evidence="3">
    <location>
        <begin position="253"/>
        <end position="274"/>
    </location>
</feature>
<comment type="caution">
    <text evidence="5">The sequence shown here is derived from an EMBL/GenBank/DDBJ whole genome shotgun (WGS) entry which is preliminary data.</text>
</comment>
<feature type="region of interest" description="Disordered" evidence="2">
    <location>
        <begin position="123"/>
        <end position="151"/>
    </location>
</feature>
<gene>
    <name evidence="5" type="ORF">HYH02_011671</name>
</gene>
<keyword evidence="3" id="KW-0812">Transmembrane</keyword>
<evidence type="ECO:0000256" key="3">
    <source>
        <dbReference type="SAM" id="Phobius"/>
    </source>
</evidence>
<keyword evidence="1" id="KW-0863">Zinc-finger</keyword>
<keyword evidence="6" id="KW-1185">Reference proteome</keyword>
<organism evidence="5 6">
    <name type="scientific">Chlamydomonas schloesseri</name>
    <dbReference type="NCBI Taxonomy" id="2026947"/>
    <lineage>
        <taxon>Eukaryota</taxon>
        <taxon>Viridiplantae</taxon>
        <taxon>Chlorophyta</taxon>
        <taxon>core chlorophytes</taxon>
        <taxon>Chlorophyceae</taxon>
        <taxon>CS clade</taxon>
        <taxon>Chlamydomonadales</taxon>
        <taxon>Chlamydomonadaceae</taxon>
        <taxon>Chlamydomonas</taxon>
    </lineage>
</organism>
<sequence>MPNKRGDLLGAYHDGQTILAVPVMHAGASWLAVTLPDGRIGWCKQYDEAHMVQHHNTKTGFGWYRVLYCSLTDQHTYGMGLETLTPELLADLAAAPPGPPPAPGVPRSEGDAAACTHMHAHTHTHAHGSSPSTAAAAVAAPGGGGGHASSSAAAAGGAGAGGCQGPLTCGRDRCSSCWLPLRVGCMAYVGSCGHSFHFECLKQLGDANICTTCGVWYAVGQSPPDSCPPPSPTSIFQHVHQTLWFVPPFYRYILIYAVMLLASPFIILASWMGLLQ</sequence>
<dbReference type="Proteomes" id="UP000613740">
    <property type="component" value="Unassembled WGS sequence"/>
</dbReference>